<evidence type="ECO:0000313" key="1">
    <source>
        <dbReference type="EMBL" id="KAL0059918.1"/>
    </source>
</evidence>
<reference evidence="1 2" key="1">
    <citation type="submission" date="2024-05" db="EMBL/GenBank/DDBJ databases">
        <title>A draft genome resource for the thread blight pathogen Marasmius tenuissimus strain MS-2.</title>
        <authorList>
            <person name="Yulfo-Soto G.E."/>
            <person name="Baruah I.K."/>
            <person name="Amoako-Attah I."/>
            <person name="Bukari Y."/>
            <person name="Meinhardt L.W."/>
            <person name="Bailey B.A."/>
            <person name="Cohen S.P."/>
        </authorList>
    </citation>
    <scope>NUCLEOTIDE SEQUENCE [LARGE SCALE GENOMIC DNA]</scope>
    <source>
        <strain evidence="1 2">MS-2</strain>
    </source>
</reference>
<sequence>MPQNPPHLEDLPVELLTEIFGSLPNDGTRLALASTNSHLRNALAPHVFSAIKIENSTRERHEFEQLANKYGSAITHLHFVASMPHGRPEDDIFTTPTDYRTDEQDTPSPKRTLTMVLMRKLLPNATTLSLSFDFDFEYDGAELDLDDNIWDGPNSITDDSASIYVFADEEAAEDVPIREAEYPWRALMAQAWSAVCQNKFITKLIVLNLIPKKTTTFDSEDWRDFLGRLDTLELRMWGGDNGVGWRVNTLEGYLAYEAKLGEYFFRHLNKVQRLLLAAYPECPFGGLEVDDGPNFNYDIAFPLSKEYLPRLKTLELHNIFISKRLVSFVLNKGTTLLGVYLHHCHANRDHEEGFSWAEFFTCLDSNKSQLRELHITYEGGDLALLSDYEGNQLQKQNEEDRVFSYGNLISKYGDFVAGNRKIREKYEERRDLDAYRSLMDTLGRRKEGDKKPLQERV</sequence>
<evidence type="ECO:0000313" key="2">
    <source>
        <dbReference type="Proteomes" id="UP001437256"/>
    </source>
</evidence>
<comment type="caution">
    <text evidence="1">The sequence shown here is derived from an EMBL/GenBank/DDBJ whole genome shotgun (WGS) entry which is preliminary data.</text>
</comment>
<name>A0ABR2ZEZ3_9AGAR</name>
<protein>
    <recommendedName>
        <fullName evidence="3">F-box domain-containing protein</fullName>
    </recommendedName>
</protein>
<dbReference type="Proteomes" id="UP001437256">
    <property type="component" value="Unassembled WGS sequence"/>
</dbReference>
<organism evidence="1 2">
    <name type="scientific">Marasmius tenuissimus</name>
    <dbReference type="NCBI Taxonomy" id="585030"/>
    <lineage>
        <taxon>Eukaryota</taxon>
        <taxon>Fungi</taxon>
        <taxon>Dikarya</taxon>
        <taxon>Basidiomycota</taxon>
        <taxon>Agaricomycotina</taxon>
        <taxon>Agaricomycetes</taxon>
        <taxon>Agaricomycetidae</taxon>
        <taxon>Agaricales</taxon>
        <taxon>Marasmiineae</taxon>
        <taxon>Marasmiaceae</taxon>
        <taxon>Marasmius</taxon>
    </lineage>
</organism>
<keyword evidence="2" id="KW-1185">Reference proteome</keyword>
<accession>A0ABR2ZEZ3</accession>
<evidence type="ECO:0008006" key="3">
    <source>
        <dbReference type="Google" id="ProtNLM"/>
    </source>
</evidence>
<proteinExistence type="predicted"/>
<gene>
    <name evidence="1" type="ORF">AAF712_013333</name>
</gene>
<dbReference type="EMBL" id="JBBXMP010000201">
    <property type="protein sequence ID" value="KAL0059918.1"/>
    <property type="molecule type" value="Genomic_DNA"/>
</dbReference>